<reference evidence="1 2" key="1">
    <citation type="submission" date="2021-06" db="EMBL/GenBank/DDBJ databases">
        <title>Caerostris extrusa draft genome.</title>
        <authorList>
            <person name="Kono N."/>
            <person name="Arakawa K."/>
        </authorList>
    </citation>
    <scope>NUCLEOTIDE SEQUENCE [LARGE SCALE GENOMIC DNA]</scope>
</reference>
<organism evidence="1 2">
    <name type="scientific">Caerostris extrusa</name>
    <name type="common">Bark spider</name>
    <name type="synonym">Caerostris bankana</name>
    <dbReference type="NCBI Taxonomy" id="172846"/>
    <lineage>
        <taxon>Eukaryota</taxon>
        <taxon>Metazoa</taxon>
        <taxon>Ecdysozoa</taxon>
        <taxon>Arthropoda</taxon>
        <taxon>Chelicerata</taxon>
        <taxon>Arachnida</taxon>
        <taxon>Araneae</taxon>
        <taxon>Araneomorphae</taxon>
        <taxon>Entelegynae</taxon>
        <taxon>Araneoidea</taxon>
        <taxon>Araneidae</taxon>
        <taxon>Caerostris</taxon>
    </lineage>
</organism>
<gene>
    <name evidence="1" type="ORF">CEXT_495442</name>
</gene>
<keyword evidence="2" id="KW-1185">Reference proteome</keyword>
<dbReference type="Proteomes" id="UP001054945">
    <property type="component" value="Unassembled WGS sequence"/>
</dbReference>
<accession>A0AAV4PXY9</accession>
<name>A0AAV4PXY9_CAEEX</name>
<proteinExistence type="predicted"/>
<comment type="caution">
    <text evidence="1">The sequence shown here is derived from an EMBL/GenBank/DDBJ whole genome shotgun (WGS) entry which is preliminary data.</text>
</comment>
<dbReference type="EMBL" id="BPLR01005451">
    <property type="protein sequence ID" value="GIY02498.1"/>
    <property type="molecule type" value="Genomic_DNA"/>
</dbReference>
<evidence type="ECO:0000313" key="2">
    <source>
        <dbReference type="Proteomes" id="UP001054945"/>
    </source>
</evidence>
<sequence>MARALEGTMLMRHEGHVMPRGSSIACDCAPTARRPAAGTATFVALVTGGPQQTVGREWEFRFRSSEVAGDPEPRRTRLIFNEFVCAVGS</sequence>
<evidence type="ECO:0000313" key="1">
    <source>
        <dbReference type="EMBL" id="GIY02498.1"/>
    </source>
</evidence>
<protein>
    <submittedName>
        <fullName evidence="1">Uncharacterized protein</fullName>
    </submittedName>
</protein>
<dbReference type="AlphaFoldDB" id="A0AAV4PXY9"/>